<feature type="compositionally biased region" description="Basic residues" evidence="1">
    <location>
        <begin position="26"/>
        <end position="37"/>
    </location>
</feature>
<dbReference type="OrthoDB" id="3800343at2759"/>
<protein>
    <submittedName>
        <fullName evidence="2">Uncharacterized protein</fullName>
    </submittedName>
</protein>
<gene>
    <name evidence="2" type="ORF">PMIN01_12140</name>
</gene>
<proteinExistence type="predicted"/>
<reference evidence="2" key="1">
    <citation type="journal article" date="2020" name="Mol. Plant Microbe Interact.">
        <title>Genome Sequence of the Biocontrol Agent Coniothyrium minitans strain Conio (IMI 134523).</title>
        <authorList>
            <person name="Patel D."/>
            <person name="Shittu T.A."/>
            <person name="Baroncelli R."/>
            <person name="Muthumeenakshi S."/>
            <person name="Osborne T.H."/>
            <person name="Janganan T.K."/>
            <person name="Sreenivasaprasad S."/>
        </authorList>
    </citation>
    <scope>NUCLEOTIDE SEQUENCE</scope>
    <source>
        <strain evidence="2">Conio</strain>
    </source>
</reference>
<organism evidence="2 3">
    <name type="scientific">Paraphaeosphaeria minitans</name>
    <dbReference type="NCBI Taxonomy" id="565426"/>
    <lineage>
        <taxon>Eukaryota</taxon>
        <taxon>Fungi</taxon>
        <taxon>Dikarya</taxon>
        <taxon>Ascomycota</taxon>
        <taxon>Pezizomycotina</taxon>
        <taxon>Dothideomycetes</taxon>
        <taxon>Pleosporomycetidae</taxon>
        <taxon>Pleosporales</taxon>
        <taxon>Massarineae</taxon>
        <taxon>Didymosphaeriaceae</taxon>
        <taxon>Paraphaeosphaeria</taxon>
    </lineage>
</organism>
<sequence length="320" mass="34467">MAALLNTFPVQQPLQFVSYDGPPKQTPRRLPTKKQARSGHDELAPNFDDILGIEPDSNSARGDGKEPAHTAHGVEVVDLTCFADNEADYEISGSGRESNDVGSQLNRSHSISNSRIDDITFGIDDHQVHPMAESGEEGECFSRRADLSTQNTTGDLALVLNKSEVIDLADLGDKSSDDDEDERGDKYRSLGSRSSSVLQDARCAARPTSTTSQSLPPSSGNIQVENAVPLGDLLFVMDTGISSSDQSLQKDSSHAIPDLMVESWQPRRSELVSNQGKRPQFANAFAVPNSSKANIHHIEAIEVMTTVTAMTMVMTIAAGG</sequence>
<dbReference type="Proteomes" id="UP000756921">
    <property type="component" value="Unassembled WGS sequence"/>
</dbReference>
<accession>A0A9P6KKU3</accession>
<dbReference type="AlphaFoldDB" id="A0A9P6KKU3"/>
<feature type="region of interest" description="Disordered" evidence="1">
    <location>
        <begin position="15"/>
        <end position="70"/>
    </location>
</feature>
<feature type="region of interest" description="Disordered" evidence="1">
    <location>
        <begin position="171"/>
        <end position="223"/>
    </location>
</feature>
<dbReference type="EMBL" id="WJXW01000015">
    <property type="protein sequence ID" value="KAF9730207.1"/>
    <property type="molecule type" value="Genomic_DNA"/>
</dbReference>
<name>A0A9P6KKU3_9PLEO</name>
<comment type="caution">
    <text evidence="2">The sequence shown here is derived from an EMBL/GenBank/DDBJ whole genome shotgun (WGS) entry which is preliminary data.</text>
</comment>
<feature type="compositionally biased region" description="Low complexity" evidence="1">
    <location>
        <begin position="207"/>
        <end position="219"/>
    </location>
</feature>
<evidence type="ECO:0000313" key="3">
    <source>
        <dbReference type="Proteomes" id="UP000756921"/>
    </source>
</evidence>
<keyword evidence="3" id="KW-1185">Reference proteome</keyword>
<evidence type="ECO:0000256" key="1">
    <source>
        <dbReference type="SAM" id="MobiDB-lite"/>
    </source>
</evidence>
<evidence type="ECO:0000313" key="2">
    <source>
        <dbReference type="EMBL" id="KAF9730207.1"/>
    </source>
</evidence>